<reference evidence="2 3" key="1">
    <citation type="submission" date="2020-08" db="EMBL/GenBank/DDBJ databases">
        <title>Genomic Encyclopedia of Type Strains, Phase IV (KMG-IV): sequencing the most valuable type-strain genomes for metagenomic binning, comparative biology and taxonomic classification.</title>
        <authorList>
            <person name="Goeker M."/>
        </authorList>
    </citation>
    <scope>NUCLEOTIDE SEQUENCE [LARGE SCALE GENOMIC DNA]</scope>
    <source>
        <strain evidence="2 3">DSM 45615</strain>
    </source>
</reference>
<evidence type="ECO:0000313" key="2">
    <source>
        <dbReference type="EMBL" id="MBB5135193.1"/>
    </source>
</evidence>
<keyword evidence="3" id="KW-1185">Reference proteome</keyword>
<evidence type="ECO:0000313" key="3">
    <source>
        <dbReference type="Proteomes" id="UP000578449"/>
    </source>
</evidence>
<gene>
    <name evidence="2" type="ORF">HNP84_004929</name>
</gene>
<accession>A0A840PB84</accession>
<dbReference type="RefSeq" id="WP_221336715.1">
    <property type="nucleotide sequence ID" value="NZ_BAABIX010000015.1"/>
</dbReference>
<organism evidence="2 3">
    <name type="scientific">Thermocatellispora tengchongensis</name>
    <dbReference type="NCBI Taxonomy" id="1073253"/>
    <lineage>
        <taxon>Bacteria</taxon>
        <taxon>Bacillati</taxon>
        <taxon>Actinomycetota</taxon>
        <taxon>Actinomycetes</taxon>
        <taxon>Streptosporangiales</taxon>
        <taxon>Streptosporangiaceae</taxon>
        <taxon>Thermocatellispora</taxon>
    </lineage>
</organism>
<feature type="region of interest" description="Disordered" evidence="1">
    <location>
        <begin position="1"/>
        <end position="40"/>
    </location>
</feature>
<dbReference type="EMBL" id="JACHGN010000010">
    <property type="protein sequence ID" value="MBB5135193.1"/>
    <property type="molecule type" value="Genomic_DNA"/>
</dbReference>
<protein>
    <submittedName>
        <fullName evidence="2">Uncharacterized protein</fullName>
    </submittedName>
</protein>
<comment type="caution">
    <text evidence="2">The sequence shown here is derived from an EMBL/GenBank/DDBJ whole genome shotgun (WGS) entry which is preliminary data.</text>
</comment>
<proteinExistence type="predicted"/>
<evidence type="ECO:0000256" key="1">
    <source>
        <dbReference type="SAM" id="MobiDB-lite"/>
    </source>
</evidence>
<dbReference type="Proteomes" id="UP000578449">
    <property type="component" value="Unassembled WGS sequence"/>
</dbReference>
<name>A0A840PB84_9ACTN</name>
<feature type="compositionally biased region" description="Low complexity" evidence="1">
    <location>
        <begin position="18"/>
        <end position="37"/>
    </location>
</feature>
<sequence>MGPNSMPALTRDHRTITPRDPASAAAGGAPAFRGPRPSQESRECRELVAAHLAEEFLKVPVEDVAKCVADVWACAEHLGFRPTPEVVERVAREHLLALVNSSPPSRIPR</sequence>
<dbReference type="AlphaFoldDB" id="A0A840PB84"/>